<evidence type="ECO:0008006" key="11">
    <source>
        <dbReference type="Google" id="ProtNLM"/>
    </source>
</evidence>
<feature type="transmembrane region" description="Helical" evidence="8">
    <location>
        <begin position="152"/>
        <end position="170"/>
    </location>
</feature>
<dbReference type="GO" id="GO:0038023">
    <property type="term" value="F:signaling receptor activity"/>
    <property type="evidence" value="ECO:0007669"/>
    <property type="project" value="InterPro"/>
</dbReference>
<keyword evidence="2" id="KW-0813">Transport</keyword>
<dbReference type="Ensembl" id="ENSPLOT00000014908.1">
    <property type="protein sequence ID" value="ENSPLOP00000013442.1"/>
    <property type="gene ID" value="ENSPLOG00000009810.1"/>
</dbReference>
<comment type="subcellular location">
    <subcellularLocation>
        <location evidence="1">Cell membrane</location>
        <topology evidence="1">Multi-pass membrane protein</topology>
    </subcellularLocation>
</comment>
<organism evidence="9 10">
    <name type="scientific">Panthera leo</name>
    <name type="common">Lion</name>
    <dbReference type="NCBI Taxonomy" id="9689"/>
    <lineage>
        <taxon>Eukaryota</taxon>
        <taxon>Metazoa</taxon>
        <taxon>Chordata</taxon>
        <taxon>Craniata</taxon>
        <taxon>Vertebrata</taxon>
        <taxon>Euteleostomi</taxon>
        <taxon>Mammalia</taxon>
        <taxon>Eutheria</taxon>
        <taxon>Laurasiatheria</taxon>
        <taxon>Carnivora</taxon>
        <taxon>Feliformia</taxon>
        <taxon>Felidae</taxon>
        <taxon>Pantherinae</taxon>
        <taxon>Panthera</taxon>
    </lineage>
</organism>
<reference evidence="9" key="3">
    <citation type="submission" date="2025-09" db="UniProtKB">
        <authorList>
            <consortium name="Ensembl"/>
        </authorList>
    </citation>
    <scope>IDENTIFICATION</scope>
</reference>
<reference evidence="9" key="2">
    <citation type="submission" date="2025-08" db="UniProtKB">
        <authorList>
            <consortium name="Ensembl"/>
        </authorList>
    </citation>
    <scope>IDENTIFICATION</scope>
</reference>
<dbReference type="InterPro" id="IPR026612">
    <property type="entry name" value="STRA6-like"/>
</dbReference>
<evidence type="ECO:0000256" key="3">
    <source>
        <dbReference type="ARBA" id="ARBA00022475"/>
    </source>
</evidence>
<dbReference type="GO" id="GO:0051649">
    <property type="term" value="P:establishment of localization in cell"/>
    <property type="evidence" value="ECO:0007669"/>
    <property type="project" value="Ensembl"/>
</dbReference>
<keyword evidence="7" id="KW-0675">Receptor</keyword>
<protein>
    <recommendedName>
        <fullName evidence="11">Stimulated by retinoic acid gene 6 protein-like</fullName>
    </recommendedName>
</protein>
<evidence type="ECO:0000256" key="6">
    <source>
        <dbReference type="ARBA" id="ARBA00023136"/>
    </source>
</evidence>
<feature type="transmembrane region" description="Helical" evidence="8">
    <location>
        <begin position="441"/>
        <end position="462"/>
    </location>
</feature>
<dbReference type="PANTHER" id="PTHR21444:SF17">
    <property type="entry name" value="STIMULATED BY RETINOIC ACID GENE 6 PROTEIN-LIKE"/>
    <property type="match status" value="1"/>
</dbReference>
<evidence type="ECO:0000256" key="8">
    <source>
        <dbReference type="SAM" id="Phobius"/>
    </source>
</evidence>
<feature type="transmembrane region" description="Helical" evidence="8">
    <location>
        <begin position="89"/>
        <end position="106"/>
    </location>
</feature>
<keyword evidence="6 8" id="KW-0472">Membrane</keyword>
<dbReference type="OMA" id="RFIYMLV"/>
<sequence length="632" mass="72912">MPAAVTDDVNVFFWLFFRTRQLNGTCVSSVDMELFLHYSLIPSLFIILVLSFLQRREHRKQRDDTSHLLGNRFGIIIPLDFVGTFSNRWSYGIAFGATANKVMFLFSEGYQPLHIPQWAQAFVLLIGGMEVGLSHFPFFACLSSEFRLVSSILGFSYSLIWFAVTILYIIQCPHGQFLGKYETVMFYWPSLLCLAFLLGRFLHMFVKSLRVHLGWELQMEEKPFLEVHQAEHVKRLLRKAPLQETKKSWFQTRVYEWDPCFQFPSRMIGTTVLAFICLYLFIVIEFCMFMYVRDELDVFEGELENYIASMNQTGTLTPVILQVKELMNVSKGVWLVTILPASLTCVSYLFHILACYRKHMKRLWAGNKHFLPLKFHHPSSSKSVVAIARYSGWQIAYILWGYLIIHVVQSLCGLMIMYSLVLPVVHNQGLEMLQGLGIGTLTISIVLGLMTLQVWIATSFFLQPKMSTADKQKPLALNNRKAFHNFNYFLFFYNVLLGLGACLSRLLISCILGTWLIARIDRTIMQNGYEGADMGFSAWIGMLYVDHYHTNPVLVSFCNILITGHRERRLQQAIKYWCLNQSAGPRVSARSRTRWLLLQTLVNNPKLVMLRKSRPGHSSREFTQILLMGSES</sequence>
<dbReference type="Proteomes" id="UP000694399">
    <property type="component" value="Chromosome E1"/>
</dbReference>
<dbReference type="GeneTree" id="ENSGT00940000153246"/>
<evidence type="ECO:0000256" key="4">
    <source>
        <dbReference type="ARBA" id="ARBA00022692"/>
    </source>
</evidence>
<evidence type="ECO:0000256" key="7">
    <source>
        <dbReference type="ARBA" id="ARBA00023170"/>
    </source>
</evidence>
<evidence type="ECO:0000313" key="9">
    <source>
        <dbReference type="Ensembl" id="ENSPLOP00000013442.1"/>
    </source>
</evidence>
<dbReference type="AlphaFoldDB" id="A0A8C8X835"/>
<proteinExistence type="predicted"/>
<feature type="transmembrane region" description="Helical" evidence="8">
    <location>
        <begin position="490"/>
        <end position="517"/>
    </location>
</feature>
<keyword evidence="5 8" id="KW-1133">Transmembrane helix</keyword>
<keyword evidence="4 8" id="KW-0812">Transmembrane</keyword>
<dbReference type="Pfam" id="PF14752">
    <property type="entry name" value="RBP_receptor"/>
    <property type="match status" value="1"/>
</dbReference>
<reference evidence="9" key="1">
    <citation type="journal article" date="2019" name="bioRxiv">
        <title>Long live the king: chromosome-level assembly of the lion (Panthera leo) using linked-read, Hi-C, and long read data.</title>
        <authorList>
            <person name="Armstrong E.E."/>
            <person name="Taylor R.W."/>
            <person name="Miller D.E."/>
            <person name="Kaelin C."/>
            <person name="Barsh G."/>
            <person name="Hadly E.A."/>
            <person name="Petrov D."/>
        </authorList>
    </citation>
    <scope>NUCLEOTIDE SEQUENCE [LARGE SCALE GENOMIC DNA]</scope>
</reference>
<dbReference type="GO" id="GO:0071939">
    <property type="term" value="P:vitamin A import into cell"/>
    <property type="evidence" value="ECO:0007669"/>
    <property type="project" value="Ensembl"/>
</dbReference>
<evidence type="ECO:0000313" key="10">
    <source>
        <dbReference type="Proteomes" id="UP000694399"/>
    </source>
</evidence>
<dbReference type="GO" id="GO:0005886">
    <property type="term" value="C:plasma membrane"/>
    <property type="evidence" value="ECO:0007669"/>
    <property type="project" value="UniProtKB-SubCell"/>
</dbReference>
<feature type="transmembrane region" description="Helical" evidence="8">
    <location>
        <begin position="333"/>
        <end position="356"/>
    </location>
</feature>
<feature type="transmembrane region" description="Helical" evidence="8">
    <location>
        <begin position="35"/>
        <end position="53"/>
    </location>
</feature>
<evidence type="ECO:0000256" key="1">
    <source>
        <dbReference type="ARBA" id="ARBA00004651"/>
    </source>
</evidence>
<keyword evidence="3" id="KW-1003">Cell membrane</keyword>
<feature type="transmembrane region" description="Helical" evidence="8">
    <location>
        <begin position="397"/>
        <end position="421"/>
    </location>
</feature>
<name>A0A8C8X835_PANLE</name>
<feature type="transmembrane region" description="Helical" evidence="8">
    <location>
        <begin position="185"/>
        <end position="202"/>
    </location>
</feature>
<feature type="transmembrane region" description="Helical" evidence="8">
    <location>
        <begin position="118"/>
        <end position="140"/>
    </location>
</feature>
<evidence type="ECO:0000256" key="2">
    <source>
        <dbReference type="ARBA" id="ARBA00022448"/>
    </source>
</evidence>
<evidence type="ECO:0000256" key="5">
    <source>
        <dbReference type="ARBA" id="ARBA00022989"/>
    </source>
</evidence>
<keyword evidence="10" id="KW-1185">Reference proteome</keyword>
<feature type="transmembrane region" description="Helical" evidence="8">
    <location>
        <begin position="272"/>
        <end position="292"/>
    </location>
</feature>
<accession>A0A8C8X835</accession>
<dbReference type="GO" id="GO:0034632">
    <property type="term" value="F:retinol transmembrane transporter activity"/>
    <property type="evidence" value="ECO:0007669"/>
    <property type="project" value="InterPro"/>
</dbReference>
<dbReference type="PANTHER" id="PTHR21444">
    <property type="entry name" value="COILED-COIL DOMAIN-CONTAINING PROTEIN 180"/>
    <property type="match status" value="1"/>
</dbReference>